<proteinExistence type="predicted"/>
<feature type="domain" description="Beta-lactamase class A catalytic" evidence="1">
    <location>
        <begin position="34"/>
        <end position="243"/>
    </location>
</feature>
<dbReference type="SUPFAM" id="SSF56601">
    <property type="entry name" value="beta-lactamase/transpeptidase-like"/>
    <property type="match status" value="1"/>
</dbReference>
<evidence type="ECO:0000313" key="2">
    <source>
        <dbReference type="EMBL" id="NCJ05707.1"/>
    </source>
</evidence>
<organism evidence="2 3">
    <name type="scientific">Petrachloros mirabilis ULC683</name>
    <dbReference type="NCBI Taxonomy" id="2781853"/>
    <lineage>
        <taxon>Bacteria</taxon>
        <taxon>Bacillati</taxon>
        <taxon>Cyanobacteriota</taxon>
        <taxon>Cyanophyceae</taxon>
        <taxon>Synechococcales</taxon>
        <taxon>Petrachlorosaceae</taxon>
        <taxon>Petrachloros</taxon>
        <taxon>Petrachloros mirabilis</taxon>
    </lineage>
</organism>
<name>A0A8K1ZXY8_9CYAN</name>
<dbReference type="InterPro" id="IPR045155">
    <property type="entry name" value="Beta-lactam_cat"/>
</dbReference>
<reference evidence="2" key="1">
    <citation type="submission" date="2019-12" db="EMBL/GenBank/DDBJ databases">
        <title>High-Quality draft genome sequences of three cyanobacteria isolated from the limestone walls of the Old Cathedral of Coimbra.</title>
        <authorList>
            <person name="Tiago I."/>
            <person name="Soares F."/>
            <person name="Portugal A."/>
        </authorList>
    </citation>
    <scope>NUCLEOTIDE SEQUENCE [LARGE SCALE GENOMIC DNA]</scope>
    <source>
        <strain evidence="2">C</strain>
    </source>
</reference>
<dbReference type="InterPro" id="IPR000871">
    <property type="entry name" value="Beta-lactam_class-A"/>
</dbReference>
<dbReference type="EMBL" id="WVIC01000005">
    <property type="protein sequence ID" value="NCJ05707.1"/>
    <property type="molecule type" value="Genomic_DNA"/>
</dbReference>
<dbReference type="GO" id="GO:0030655">
    <property type="term" value="P:beta-lactam antibiotic catabolic process"/>
    <property type="evidence" value="ECO:0007669"/>
    <property type="project" value="InterPro"/>
</dbReference>
<dbReference type="InterPro" id="IPR012338">
    <property type="entry name" value="Beta-lactam/transpept-like"/>
</dbReference>
<dbReference type="Pfam" id="PF13354">
    <property type="entry name" value="Beta-lactamase2"/>
    <property type="match status" value="1"/>
</dbReference>
<dbReference type="PANTHER" id="PTHR35333">
    <property type="entry name" value="BETA-LACTAMASE"/>
    <property type="match status" value="1"/>
</dbReference>
<dbReference type="GO" id="GO:0046677">
    <property type="term" value="P:response to antibiotic"/>
    <property type="evidence" value="ECO:0007669"/>
    <property type="project" value="InterPro"/>
</dbReference>
<keyword evidence="2" id="KW-0378">Hydrolase</keyword>
<gene>
    <name evidence="2" type="ORF">GS597_04110</name>
</gene>
<dbReference type="AlphaFoldDB" id="A0A8K1ZXY8"/>
<sequence>MGQVLQLSADQELADVKAEVETLAAAQSGLTPGAFFYSLDTGHFLNLSGDRVFSAASTIKIPILIAFFQAVDAGQVRLDESLVMRPDLIASEAGSIQYDPPNSEYPALEIADLMITISDNTATNMLIDRLGGAAALNQRFQSWGLQHTKIENLLPDLEGTNLVSPMDLATVFLRLGEGELLSEASRTKALEIMSRTVTNTLLPQGLGEGASIAHKTGDIGSVVGDAGLISTPNGQTYAAAVLVARPHNDSRAQELIRQISRITYTRFSQIPPQPTVPPEN</sequence>
<protein>
    <submittedName>
        <fullName evidence="2">Serine hydrolase</fullName>
    </submittedName>
</protein>
<dbReference type="GO" id="GO:0008800">
    <property type="term" value="F:beta-lactamase activity"/>
    <property type="evidence" value="ECO:0007669"/>
    <property type="project" value="InterPro"/>
</dbReference>
<dbReference type="Gene3D" id="3.40.710.10">
    <property type="entry name" value="DD-peptidase/beta-lactamase superfamily"/>
    <property type="match status" value="1"/>
</dbReference>
<comment type="caution">
    <text evidence="2">The sequence shown here is derived from an EMBL/GenBank/DDBJ whole genome shotgun (WGS) entry which is preliminary data.</text>
</comment>
<evidence type="ECO:0000313" key="3">
    <source>
        <dbReference type="Proteomes" id="UP000607397"/>
    </source>
</evidence>
<dbReference type="PANTHER" id="PTHR35333:SF4">
    <property type="entry name" value="SLR0121 PROTEIN"/>
    <property type="match status" value="1"/>
</dbReference>
<evidence type="ECO:0000259" key="1">
    <source>
        <dbReference type="Pfam" id="PF13354"/>
    </source>
</evidence>
<dbReference type="Proteomes" id="UP000607397">
    <property type="component" value="Unassembled WGS sequence"/>
</dbReference>
<keyword evidence="3" id="KW-1185">Reference proteome</keyword>
<accession>A0A8K1ZXY8</accession>